<proteinExistence type="inferred from homology"/>
<dbReference type="Pfam" id="PF01464">
    <property type="entry name" value="SLT"/>
    <property type="match status" value="1"/>
</dbReference>
<dbReference type="PANTHER" id="PTHR37423">
    <property type="entry name" value="SOLUBLE LYTIC MUREIN TRANSGLYCOSYLASE-RELATED"/>
    <property type="match status" value="1"/>
</dbReference>
<dbReference type="SUPFAM" id="SSF81901">
    <property type="entry name" value="HCP-like"/>
    <property type="match status" value="1"/>
</dbReference>
<keyword evidence="4" id="KW-1185">Reference proteome</keyword>
<evidence type="ECO:0000313" key="3">
    <source>
        <dbReference type="EMBL" id="BCB26554.1"/>
    </source>
</evidence>
<dbReference type="EMBL" id="AP022853">
    <property type="protein sequence ID" value="BCB26554.1"/>
    <property type="molecule type" value="Genomic_DNA"/>
</dbReference>
<protein>
    <submittedName>
        <fullName evidence="3">Lytic transglycosylase</fullName>
    </submittedName>
</protein>
<evidence type="ECO:0000313" key="4">
    <source>
        <dbReference type="Proteomes" id="UP000502260"/>
    </source>
</evidence>
<gene>
    <name evidence="3" type="ORF">SKTS_14400</name>
</gene>
<dbReference type="CDD" id="cd00254">
    <property type="entry name" value="LT-like"/>
    <property type="match status" value="1"/>
</dbReference>
<dbReference type="Proteomes" id="UP000502260">
    <property type="component" value="Chromosome"/>
</dbReference>
<dbReference type="InterPro" id="IPR023346">
    <property type="entry name" value="Lysozyme-like_dom_sf"/>
</dbReference>
<dbReference type="SUPFAM" id="SSF53955">
    <property type="entry name" value="Lysozyme-like"/>
    <property type="match status" value="1"/>
</dbReference>
<dbReference type="AlphaFoldDB" id="A0A6F8VA65"/>
<evidence type="ECO:0000256" key="1">
    <source>
        <dbReference type="ARBA" id="ARBA00007734"/>
    </source>
</evidence>
<dbReference type="KEGG" id="slac:SKTS_14400"/>
<dbReference type="InterPro" id="IPR006597">
    <property type="entry name" value="Sel1-like"/>
</dbReference>
<dbReference type="PANTHER" id="PTHR37423:SF2">
    <property type="entry name" value="MEMBRANE-BOUND LYTIC MUREIN TRANSGLYCOSYLASE C"/>
    <property type="match status" value="1"/>
</dbReference>
<name>A0A6F8VA65_9PROT</name>
<dbReference type="SMART" id="SM00671">
    <property type="entry name" value="SEL1"/>
    <property type="match status" value="2"/>
</dbReference>
<dbReference type="RefSeq" id="WP_244617469.1">
    <property type="nucleotide sequence ID" value="NZ_AP022853.1"/>
</dbReference>
<dbReference type="InterPro" id="IPR011990">
    <property type="entry name" value="TPR-like_helical_dom_sf"/>
</dbReference>
<evidence type="ECO:0000259" key="2">
    <source>
        <dbReference type="Pfam" id="PF01464"/>
    </source>
</evidence>
<organism evidence="3 4">
    <name type="scientific">Sulfurimicrobium lacus</name>
    <dbReference type="NCBI Taxonomy" id="2715678"/>
    <lineage>
        <taxon>Bacteria</taxon>
        <taxon>Pseudomonadati</taxon>
        <taxon>Pseudomonadota</taxon>
        <taxon>Betaproteobacteria</taxon>
        <taxon>Nitrosomonadales</taxon>
        <taxon>Sulfuricellaceae</taxon>
        <taxon>Sulfurimicrobium</taxon>
    </lineage>
</organism>
<dbReference type="Pfam" id="PF08238">
    <property type="entry name" value="Sel1"/>
    <property type="match status" value="2"/>
</dbReference>
<feature type="domain" description="Transglycosylase SLT" evidence="2">
    <location>
        <begin position="144"/>
        <end position="240"/>
    </location>
</feature>
<dbReference type="InterPro" id="IPR008258">
    <property type="entry name" value="Transglycosylase_SLT_dom_1"/>
</dbReference>
<dbReference type="Gene3D" id="1.25.40.10">
    <property type="entry name" value="Tetratricopeptide repeat domain"/>
    <property type="match status" value="1"/>
</dbReference>
<dbReference type="Gene3D" id="1.10.530.10">
    <property type="match status" value="1"/>
</dbReference>
<reference evidence="4" key="1">
    <citation type="submission" date="2020-03" db="EMBL/GenBank/DDBJ databases">
        <title>Complete genome sequence of sulfur-oxidizing bacterium skT11.</title>
        <authorList>
            <person name="Kanda M."/>
            <person name="Kojima H."/>
            <person name="Fukui M."/>
        </authorList>
    </citation>
    <scope>NUCLEOTIDE SEQUENCE [LARGE SCALE GENOMIC DNA]</scope>
    <source>
        <strain evidence="4">skT11</strain>
    </source>
</reference>
<accession>A0A6F8VA65</accession>
<sequence>MAEPNSPLTMPEASENSDNPKALVDMAVKYEHAEGVQQDYKKAVDLYCRAARLGYADAQYALGWMYANGRGVPKDDGVAAQLFAMAAEQGHQYARVMMRYTKANTTTPLPACLLPEKPADDAYDDADHAGAANYPQGPIVNLVHQLAPRYEVDPKLALAIISVESAFNVRAISPKNAQGLMQLIPETAQRFRVKNAFDPAENIKGGLAYLKWLLSFFRGNVPLVAAAYNAGEGAVERYRGIPPYPETRDYVKKVTRLYRKPTHPYQSNATETSSFAVVQVSYSK</sequence>
<comment type="similarity">
    <text evidence="1">Belongs to the transglycosylase Slt family.</text>
</comment>